<name>A0ABY0MUA1_9BACT</name>
<dbReference type="Proteomes" id="UP000198717">
    <property type="component" value="Unassembled WGS sequence"/>
</dbReference>
<accession>A0ABY0MUA1</accession>
<dbReference type="CDD" id="cd10719">
    <property type="entry name" value="DnaJ_zf"/>
    <property type="match status" value="1"/>
</dbReference>
<evidence type="ECO:0000313" key="3">
    <source>
        <dbReference type="Proteomes" id="UP000198717"/>
    </source>
</evidence>
<evidence type="ECO:0000256" key="1">
    <source>
        <dbReference type="SAM" id="Coils"/>
    </source>
</evidence>
<organism evidence="2 3">
    <name type="scientific">Myxococcus virescens</name>
    <dbReference type="NCBI Taxonomy" id="83456"/>
    <lineage>
        <taxon>Bacteria</taxon>
        <taxon>Pseudomonadati</taxon>
        <taxon>Myxococcota</taxon>
        <taxon>Myxococcia</taxon>
        <taxon>Myxococcales</taxon>
        <taxon>Cystobacterineae</taxon>
        <taxon>Myxococcaceae</taxon>
        <taxon>Myxococcus</taxon>
    </lineage>
</organism>
<sequence length="885" mass="96800">MTTCKTMESAVAELRRMATLETLWTDGQWRDAVGALLAALSAQQPPPTPEEAARDVASVMAAVEEAPFDDARPAYKTDAEDALSRLAAQAARVPGLEEQAQADRYAIHGALMWSGAWPLGVEKLKPTRHVSALLERLTQAESERDAVREELKREKSLRKTWADNVRQVELVLGFDRPDGMTLKDAKDHMAGVSTLRERVATLEQRTFAAEGEVLEARKERDAAVRRGDEAAAHWNSLADGWQETAGKELARADTAEARVRELLDLLRKHARRVRCPDCEGIGSRTCSTCEGDKECLPPEVTAALASHPAPTTGAKCSHCGGKGYDVDTDEEGGTQNETHFPCSRCKGKGLEPSPTPPPGLLEAVLAAVNAERSGWDIGGDRSEAVHTACTNLENRIRVAFDAAKGGEVPSIIVEGAQRPNDDRAPTYIRAEFRECPACAAKPGSPALCPECLERRELFACREGAAKYRAAVERARDVATLAKVSFEAWREHRRPPSKLTEDQAQASAVARHVLGLDSSTPSETLDKARVVEVLRKWLPPTHAVFEDLGLDTPPTRPGVGEPPSRDDVLNAFAVEADPAGALERYQREHPALAEDLAALFREVLQPLVEQEGPLAAEDEALIDKVWTQHAAIKPKPTVDLWPTLTAFSAEMRRLLDHHRPRKGGREGWVRDMPAALLRRVQEEADEVELGLAARVSPEVLLARCADVANMAMMTADAYAHQRARMTPVPAVPLIEGPVDEPSATPDLHAEHCTPDECKYGEGRACTMWHDPALEGKPPQRVVWEDKDVRVLANGTLLIFGPHGWGQPLTKTMRLQRLARALAKAKFDARLARASLASSEEALRQKDKAVAEDTRERVARMVENVGLKNLASVIRAAPLRGKAVRRG</sequence>
<protein>
    <submittedName>
        <fullName evidence="2">Uncharacterized protein</fullName>
    </submittedName>
</protein>
<dbReference type="EMBL" id="FNAJ01000008">
    <property type="protein sequence ID" value="SDE53688.1"/>
    <property type="molecule type" value="Genomic_DNA"/>
</dbReference>
<keyword evidence="3" id="KW-1185">Reference proteome</keyword>
<gene>
    <name evidence="2" type="ORF">SAMN04488504_108106</name>
</gene>
<proteinExistence type="predicted"/>
<comment type="caution">
    <text evidence="2">The sequence shown here is derived from an EMBL/GenBank/DDBJ whole genome shotgun (WGS) entry which is preliminary data.</text>
</comment>
<evidence type="ECO:0000313" key="2">
    <source>
        <dbReference type="EMBL" id="SDE53688.1"/>
    </source>
</evidence>
<reference evidence="2 3" key="1">
    <citation type="submission" date="2016-10" db="EMBL/GenBank/DDBJ databases">
        <authorList>
            <person name="Varghese N."/>
            <person name="Submissions S."/>
        </authorList>
    </citation>
    <scope>NUCLEOTIDE SEQUENCE [LARGE SCALE GENOMIC DNA]</scope>
    <source>
        <strain evidence="2 3">DSM 2260</strain>
    </source>
</reference>
<dbReference type="InterPro" id="IPR001305">
    <property type="entry name" value="HSP_DnaJ_Cys-rich_dom"/>
</dbReference>
<feature type="coiled-coil region" evidence="1">
    <location>
        <begin position="130"/>
        <end position="157"/>
    </location>
</feature>
<keyword evidence="1" id="KW-0175">Coiled coil</keyword>